<accession>A0A8J7GK15</accession>
<keyword evidence="2" id="KW-1185">Reference proteome</keyword>
<proteinExistence type="predicted"/>
<dbReference type="Proteomes" id="UP000622552">
    <property type="component" value="Unassembled WGS sequence"/>
</dbReference>
<sequence>MIPRLDDLDALDPENVERYVRSAGWTEQSRAPHASVWTLGVADDELELLVPLDASFRDYRSRLWDGICTLALAEDREPGAILSDISAVAVDTQHFRLLPDLPSGSIGLIEGSTALYGVRKLMFAAAHFATTGQPALVQPTQLAPEAIRFVQTTRLVAPSAGSFVLSVQVPVVAPMSAPDEGTLPFNRHVVLQLHRAISATHRAAGEALRTGGVEPFARLAPEGVSADLCDAVAMIGRQQAFDLRFAWAQVLPAAVTLPRFRFDRHLVDVIRDAARKLPRFVAERDVQLIVQVVQLDRIDRGFGRVTLRLRAPAGLLRVGARLTANLSPALYEQAVEAHRASRQLRVSGQLRGNHMSTVQSVVLLD</sequence>
<protein>
    <submittedName>
        <fullName evidence="1">Uncharacterized protein</fullName>
    </submittedName>
</protein>
<comment type="caution">
    <text evidence="1">The sequence shown here is derived from an EMBL/GenBank/DDBJ whole genome shotgun (WGS) entry which is preliminary data.</text>
</comment>
<gene>
    <name evidence="1" type="ORF">IW245_005224</name>
</gene>
<organism evidence="1 2">
    <name type="scientific">Longispora fulva</name>
    <dbReference type="NCBI Taxonomy" id="619741"/>
    <lineage>
        <taxon>Bacteria</taxon>
        <taxon>Bacillati</taxon>
        <taxon>Actinomycetota</taxon>
        <taxon>Actinomycetes</taxon>
        <taxon>Micromonosporales</taxon>
        <taxon>Micromonosporaceae</taxon>
        <taxon>Longispora</taxon>
    </lineage>
</organism>
<name>A0A8J7GK15_9ACTN</name>
<evidence type="ECO:0000313" key="2">
    <source>
        <dbReference type="Proteomes" id="UP000622552"/>
    </source>
</evidence>
<reference evidence="1" key="1">
    <citation type="submission" date="2020-11" db="EMBL/GenBank/DDBJ databases">
        <title>Sequencing the genomes of 1000 actinobacteria strains.</title>
        <authorList>
            <person name="Klenk H.-P."/>
        </authorList>
    </citation>
    <scope>NUCLEOTIDE SEQUENCE</scope>
    <source>
        <strain evidence="1">DSM 45356</strain>
    </source>
</reference>
<evidence type="ECO:0000313" key="1">
    <source>
        <dbReference type="EMBL" id="MBG6139030.1"/>
    </source>
</evidence>
<dbReference type="AlphaFoldDB" id="A0A8J7GK15"/>
<dbReference type="RefSeq" id="WP_197005726.1">
    <property type="nucleotide sequence ID" value="NZ_BONS01000011.1"/>
</dbReference>
<dbReference type="EMBL" id="JADOUF010000001">
    <property type="protein sequence ID" value="MBG6139030.1"/>
    <property type="molecule type" value="Genomic_DNA"/>
</dbReference>